<protein>
    <recommendedName>
        <fullName evidence="1">Expansin-like EG45 domain-containing protein</fullName>
    </recommendedName>
</protein>
<dbReference type="SUPFAM" id="SSF50685">
    <property type="entry name" value="Barwin-like endoglucanases"/>
    <property type="match status" value="1"/>
</dbReference>
<dbReference type="Gene3D" id="2.40.40.10">
    <property type="entry name" value="RlpA-like domain"/>
    <property type="match status" value="1"/>
</dbReference>
<evidence type="ECO:0000259" key="1">
    <source>
        <dbReference type="PROSITE" id="PS50842"/>
    </source>
</evidence>
<name>A0AAV6YAB1_9LAMI</name>
<evidence type="ECO:0000313" key="2">
    <source>
        <dbReference type="EMBL" id="KAG8391608.1"/>
    </source>
</evidence>
<dbReference type="Proteomes" id="UP000826271">
    <property type="component" value="Unassembled WGS sequence"/>
</dbReference>
<dbReference type="PROSITE" id="PS50842">
    <property type="entry name" value="EXPANSIN_EG45"/>
    <property type="match status" value="1"/>
</dbReference>
<dbReference type="InterPro" id="IPR007112">
    <property type="entry name" value="Expansin/allergen_DPBB_dom"/>
</dbReference>
<dbReference type="PANTHER" id="PTHR31692:SF57">
    <property type="entry name" value="EXPANSIN-B2"/>
    <property type="match status" value="1"/>
</dbReference>
<dbReference type="InterPro" id="IPR036908">
    <property type="entry name" value="RlpA-like_sf"/>
</dbReference>
<evidence type="ECO:0000313" key="3">
    <source>
        <dbReference type="Proteomes" id="UP000826271"/>
    </source>
</evidence>
<feature type="domain" description="Expansin-like EG45" evidence="1">
    <location>
        <begin position="30"/>
        <end position="93"/>
    </location>
</feature>
<dbReference type="AlphaFoldDB" id="A0AAV6YAB1"/>
<accession>A0AAV6YAB1</accession>
<organism evidence="2 3">
    <name type="scientific">Buddleja alternifolia</name>
    <dbReference type="NCBI Taxonomy" id="168488"/>
    <lineage>
        <taxon>Eukaryota</taxon>
        <taxon>Viridiplantae</taxon>
        <taxon>Streptophyta</taxon>
        <taxon>Embryophyta</taxon>
        <taxon>Tracheophyta</taxon>
        <taxon>Spermatophyta</taxon>
        <taxon>Magnoliopsida</taxon>
        <taxon>eudicotyledons</taxon>
        <taxon>Gunneridae</taxon>
        <taxon>Pentapetalae</taxon>
        <taxon>asterids</taxon>
        <taxon>lamiids</taxon>
        <taxon>Lamiales</taxon>
        <taxon>Scrophulariaceae</taxon>
        <taxon>Buddlejeae</taxon>
        <taxon>Buddleja</taxon>
    </lineage>
</organism>
<proteinExistence type="predicted"/>
<sequence length="93" mass="9902">MCQNLRLNNLTGLPPEPVGMGILLVLEAMVKCTTVAACSGNPVTVVITDEFHGCDSQSILFDLSGTSFGAMATSGEANQLRDIVGIAEIQYRW</sequence>
<dbReference type="PANTHER" id="PTHR31692">
    <property type="entry name" value="EXPANSIN-B3"/>
    <property type="match status" value="1"/>
</dbReference>
<gene>
    <name evidence="2" type="ORF">BUALT_Bualt01G0205100</name>
</gene>
<dbReference type="EMBL" id="WHWC01000001">
    <property type="protein sequence ID" value="KAG8391608.1"/>
    <property type="molecule type" value="Genomic_DNA"/>
</dbReference>
<reference evidence="2" key="1">
    <citation type="submission" date="2019-10" db="EMBL/GenBank/DDBJ databases">
        <authorList>
            <person name="Zhang R."/>
            <person name="Pan Y."/>
            <person name="Wang J."/>
            <person name="Ma R."/>
            <person name="Yu S."/>
        </authorList>
    </citation>
    <scope>NUCLEOTIDE SEQUENCE</scope>
    <source>
        <strain evidence="2">LA-IB0</strain>
        <tissue evidence="2">Leaf</tissue>
    </source>
</reference>
<comment type="caution">
    <text evidence="2">The sequence shown here is derived from an EMBL/GenBank/DDBJ whole genome shotgun (WGS) entry which is preliminary data.</text>
</comment>
<keyword evidence="3" id="KW-1185">Reference proteome</keyword>